<dbReference type="SUPFAM" id="SSF48403">
    <property type="entry name" value="Ankyrin repeat"/>
    <property type="match status" value="1"/>
</dbReference>
<dbReference type="Gene3D" id="1.25.40.20">
    <property type="entry name" value="Ankyrin repeat-containing domain"/>
    <property type="match status" value="1"/>
</dbReference>
<feature type="region of interest" description="Disordered" evidence="1">
    <location>
        <begin position="1"/>
        <end position="71"/>
    </location>
</feature>
<reference evidence="2" key="1">
    <citation type="journal article" date="2013" name="Genome Biol.">
        <title>Draft genome of the mountain pine beetle, Dendroctonus ponderosae Hopkins, a major forest pest.</title>
        <authorList>
            <person name="Keeling C.I."/>
            <person name="Yuen M.M."/>
            <person name="Liao N.Y."/>
            <person name="Docking T.R."/>
            <person name="Chan S.K."/>
            <person name="Taylor G.A."/>
            <person name="Palmquist D.L."/>
            <person name="Jackman S.D."/>
            <person name="Nguyen A."/>
            <person name="Li M."/>
            <person name="Henderson H."/>
            <person name="Janes J.K."/>
            <person name="Zhao Y."/>
            <person name="Pandoh P."/>
            <person name="Moore R."/>
            <person name="Sperling F.A."/>
            <person name="Huber D.P."/>
            <person name="Birol I."/>
            <person name="Jones S.J."/>
            <person name="Bohlmann J."/>
        </authorList>
    </citation>
    <scope>NUCLEOTIDE SEQUENCE</scope>
</reference>
<evidence type="ECO:0000313" key="2">
    <source>
        <dbReference type="EMBL" id="ENN75329.1"/>
    </source>
</evidence>
<dbReference type="GO" id="GO:0005737">
    <property type="term" value="C:cytoplasm"/>
    <property type="evidence" value="ECO:0007669"/>
    <property type="project" value="TreeGrafter"/>
</dbReference>
<dbReference type="InterPro" id="IPR036770">
    <property type="entry name" value="Ankyrin_rpt-contain_sf"/>
</dbReference>
<dbReference type="PANTHER" id="PTHR23206:SF8">
    <property type="entry name" value="ANKYRIN REPEAT AND KH DOMAIN-CONTAINING 1"/>
    <property type="match status" value="1"/>
</dbReference>
<accession>N6T572</accession>
<dbReference type="AlphaFoldDB" id="N6T572"/>
<dbReference type="PANTHER" id="PTHR23206">
    <property type="entry name" value="MASK PROTEIN"/>
    <property type="match status" value="1"/>
</dbReference>
<feature type="compositionally biased region" description="Polar residues" evidence="1">
    <location>
        <begin position="170"/>
        <end position="180"/>
    </location>
</feature>
<dbReference type="GO" id="GO:0045087">
    <property type="term" value="P:innate immune response"/>
    <property type="evidence" value="ECO:0007669"/>
    <property type="project" value="TreeGrafter"/>
</dbReference>
<dbReference type="OMA" id="NLRVNET"/>
<name>N6T572_DENPD</name>
<proteinExistence type="predicted"/>
<dbReference type="InterPro" id="IPR051631">
    <property type="entry name" value="Ankyrin-KH/SAM_domain"/>
</dbReference>
<feature type="non-terminal residue" evidence="2">
    <location>
        <position position="1"/>
    </location>
</feature>
<dbReference type="EMBL" id="KB741015">
    <property type="protein sequence ID" value="ENN75329.1"/>
    <property type="molecule type" value="Genomic_DNA"/>
</dbReference>
<sequence length="267" mass="28458">MDCSNCDVNMQNVPQDKGADDSRLERVNVQHDLGNILSTPQSTNSTPTKSETETYSENPRFMSETSESEEDSVSEVESLMVEQEFEDETQEGGPKFLLATDTERNVDPETQARLEALLQAAGIGQLAAKDGKALGDPEVLRRLTSSVSCALDEAAAALTRMRSDNAVAVASSTQGLSPTVSPRPATQGGGAAIQAPERTSLVEACTDGDVGTVKKLLTEGRSVHETSEEGESLLSLACSAGYFELAQVLIVMHFNIKDIGLEGSAFR</sequence>
<feature type="compositionally biased region" description="Basic and acidic residues" evidence="1">
    <location>
        <begin position="17"/>
        <end position="29"/>
    </location>
</feature>
<organism evidence="2">
    <name type="scientific">Dendroctonus ponderosae</name>
    <name type="common">Mountain pine beetle</name>
    <dbReference type="NCBI Taxonomy" id="77166"/>
    <lineage>
        <taxon>Eukaryota</taxon>
        <taxon>Metazoa</taxon>
        <taxon>Ecdysozoa</taxon>
        <taxon>Arthropoda</taxon>
        <taxon>Hexapoda</taxon>
        <taxon>Insecta</taxon>
        <taxon>Pterygota</taxon>
        <taxon>Neoptera</taxon>
        <taxon>Endopterygota</taxon>
        <taxon>Coleoptera</taxon>
        <taxon>Polyphaga</taxon>
        <taxon>Cucujiformia</taxon>
        <taxon>Curculionidae</taxon>
        <taxon>Scolytinae</taxon>
        <taxon>Dendroctonus</taxon>
    </lineage>
</organism>
<dbReference type="OrthoDB" id="10071877at2759"/>
<feature type="compositionally biased region" description="Polar residues" evidence="1">
    <location>
        <begin position="36"/>
        <end position="57"/>
    </location>
</feature>
<protein>
    <submittedName>
        <fullName evidence="2">Uncharacterized protein</fullName>
    </submittedName>
</protein>
<gene>
    <name evidence="2" type="ORF">YQE_08106</name>
</gene>
<feature type="compositionally biased region" description="Polar residues" evidence="1">
    <location>
        <begin position="1"/>
        <end position="14"/>
    </location>
</feature>
<dbReference type="HOGENOM" id="CLU_1043035_0_0_1"/>
<feature type="region of interest" description="Disordered" evidence="1">
    <location>
        <begin position="169"/>
        <end position="196"/>
    </location>
</feature>
<evidence type="ECO:0000256" key="1">
    <source>
        <dbReference type="SAM" id="MobiDB-lite"/>
    </source>
</evidence>